<sequence length="81" mass="9189">MGRRQLLPQTFSTEEAANRMQPFRTARRNHAQHSLCSPQLSTPLGRHLNCRQAQGFARAIHYLITVVSWPGSSTGFRAQKQ</sequence>
<dbReference type="EMBL" id="PGCJ01001606">
    <property type="protein sequence ID" value="PLW04610.1"/>
    <property type="molecule type" value="Genomic_DNA"/>
</dbReference>
<reference evidence="1 2" key="1">
    <citation type="submission" date="2017-11" db="EMBL/GenBank/DDBJ databases">
        <title>De novo assembly and phasing of dikaryotic genomes from two isolates of Puccinia coronata f. sp. avenae, the causal agent of oat crown rust.</title>
        <authorList>
            <person name="Miller M.E."/>
            <person name="Zhang Y."/>
            <person name="Omidvar V."/>
            <person name="Sperschneider J."/>
            <person name="Schwessinger B."/>
            <person name="Raley C."/>
            <person name="Palmer J.M."/>
            <person name="Garnica D."/>
            <person name="Upadhyaya N."/>
            <person name="Rathjen J."/>
            <person name="Taylor J.M."/>
            <person name="Park R.F."/>
            <person name="Dodds P.N."/>
            <person name="Hirsch C.D."/>
            <person name="Kianian S.F."/>
            <person name="Figueroa M."/>
        </authorList>
    </citation>
    <scope>NUCLEOTIDE SEQUENCE [LARGE SCALE GENOMIC DNA]</scope>
    <source>
        <strain evidence="1">12NC29</strain>
    </source>
</reference>
<keyword evidence="2" id="KW-1185">Reference proteome</keyword>
<organism evidence="1 2">
    <name type="scientific">Puccinia coronata f. sp. avenae</name>
    <dbReference type="NCBI Taxonomy" id="200324"/>
    <lineage>
        <taxon>Eukaryota</taxon>
        <taxon>Fungi</taxon>
        <taxon>Dikarya</taxon>
        <taxon>Basidiomycota</taxon>
        <taxon>Pucciniomycotina</taxon>
        <taxon>Pucciniomycetes</taxon>
        <taxon>Pucciniales</taxon>
        <taxon>Pucciniaceae</taxon>
        <taxon>Puccinia</taxon>
    </lineage>
</organism>
<name>A0A2N5RUD6_9BASI</name>
<evidence type="ECO:0000313" key="2">
    <source>
        <dbReference type="Proteomes" id="UP000235388"/>
    </source>
</evidence>
<evidence type="ECO:0000313" key="1">
    <source>
        <dbReference type="EMBL" id="PLW04610.1"/>
    </source>
</evidence>
<accession>A0A2N5RUD6</accession>
<dbReference type="AlphaFoldDB" id="A0A2N5RUD6"/>
<protein>
    <submittedName>
        <fullName evidence="1">Uncharacterized protein</fullName>
    </submittedName>
</protein>
<proteinExistence type="predicted"/>
<dbReference type="Proteomes" id="UP000235388">
    <property type="component" value="Unassembled WGS sequence"/>
</dbReference>
<comment type="caution">
    <text evidence="1">The sequence shown here is derived from an EMBL/GenBank/DDBJ whole genome shotgun (WGS) entry which is preliminary data.</text>
</comment>
<gene>
    <name evidence="1" type="ORF">PCANC_28462</name>
</gene>